<dbReference type="PANTHER" id="PTHR23324:SF83">
    <property type="entry name" value="SEC14-LIKE PROTEIN 2"/>
    <property type="match status" value="1"/>
</dbReference>
<feature type="non-terminal residue" evidence="2">
    <location>
        <position position="254"/>
    </location>
</feature>
<dbReference type="PROSITE" id="PS50191">
    <property type="entry name" value="CRAL_TRIO"/>
    <property type="match status" value="1"/>
</dbReference>
<proteinExistence type="predicted"/>
<dbReference type="EMBL" id="BMAV01026325">
    <property type="protein sequence ID" value="GFS49416.1"/>
    <property type="molecule type" value="Genomic_DNA"/>
</dbReference>
<dbReference type="InterPro" id="IPR051064">
    <property type="entry name" value="SEC14/CRAL-TRIO_domain"/>
</dbReference>
<feature type="non-terminal residue" evidence="2">
    <location>
        <position position="1"/>
    </location>
</feature>
<dbReference type="InterPro" id="IPR011074">
    <property type="entry name" value="CRAL/TRIO_N_dom"/>
</dbReference>
<dbReference type="Pfam" id="PF03765">
    <property type="entry name" value="CRAL_TRIO_N"/>
    <property type="match status" value="1"/>
</dbReference>
<gene>
    <name evidence="2" type="primary">SEC14L2</name>
    <name evidence="2" type="ORF">TNIN_158091</name>
</gene>
<dbReference type="Gene3D" id="3.40.525.10">
    <property type="entry name" value="CRAL-TRIO lipid binding domain"/>
    <property type="match status" value="1"/>
</dbReference>
<evidence type="ECO:0000313" key="2">
    <source>
        <dbReference type="EMBL" id="GFS49416.1"/>
    </source>
</evidence>
<dbReference type="InterPro" id="IPR036865">
    <property type="entry name" value="CRAL-TRIO_dom_sf"/>
</dbReference>
<dbReference type="InterPro" id="IPR036273">
    <property type="entry name" value="CRAL/TRIO_N_dom_sf"/>
</dbReference>
<dbReference type="PANTHER" id="PTHR23324">
    <property type="entry name" value="SEC14 RELATED PROTEIN"/>
    <property type="match status" value="1"/>
</dbReference>
<dbReference type="AlphaFoldDB" id="A0A8X6J9M4"/>
<comment type="caution">
    <text evidence="2">The sequence shown here is derived from an EMBL/GenBank/DDBJ whole genome shotgun (WGS) entry which is preliminary data.</text>
</comment>
<sequence length="254" mass="29899">KENIGIHFIEEVNLHSWKQMSWENDVTPDENKVIEELKKRTINDLTPKLLEDETLFYRFCKARDFVLDDAEAMLRKHIEWRKEFHIDTILTDFKPLEVFNYAASSFVCFDKEGHLVRYFDFGNADFKGLFNSAKKLDVLQYCLLTMEQDLVMMKKQGEKIGKPVMQAIHIVNFENLTFSQATNRTALETGMLYMKAFQDNYPERIKYTYHINASYYYTLTMSVVKTVIASAVFQKFKVFGTEGWKENLLQIIDA</sequence>
<evidence type="ECO:0000313" key="3">
    <source>
        <dbReference type="Proteomes" id="UP000886998"/>
    </source>
</evidence>
<dbReference type="Proteomes" id="UP000886998">
    <property type="component" value="Unassembled WGS sequence"/>
</dbReference>
<keyword evidence="3" id="KW-1185">Reference proteome</keyword>
<name>A0A8X6J9M4_9ARAC</name>
<dbReference type="GO" id="GO:0005737">
    <property type="term" value="C:cytoplasm"/>
    <property type="evidence" value="ECO:0007669"/>
    <property type="project" value="TreeGrafter"/>
</dbReference>
<reference evidence="2" key="1">
    <citation type="submission" date="2020-08" db="EMBL/GenBank/DDBJ databases">
        <title>Multicomponent nature underlies the extraordinary mechanical properties of spider dragline silk.</title>
        <authorList>
            <person name="Kono N."/>
            <person name="Nakamura H."/>
            <person name="Mori M."/>
            <person name="Yoshida Y."/>
            <person name="Ohtoshi R."/>
            <person name="Malay A.D."/>
            <person name="Moran D.A.P."/>
            <person name="Tomita M."/>
            <person name="Numata K."/>
            <person name="Arakawa K."/>
        </authorList>
    </citation>
    <scope>NUCLEOTIDE SEQUENCE</scope>
</reference>
<dbReference type="SUPFAM" id="SSF52087">
    <property type="entry name" value="CRAL/TRIO domain"/>
    <property type="match status" value="1"/>
</dbReference>
<dbReference type="InterPro" id="IPR001251">
    <property type="entry name" value="CRAL-TRIO_dom"/>
</dbReference>
<organism evidence="2 3">
    <name type="scientific">Trichonephila inaurata madagascariensis</name>
    <dbReference type="NCBI Taxonomy" id="2747483"/>
    <lineage>
        <taxon>Eukaryota</taxon>
        <taxon>Metazoa</taxon>
        <taxon>Ecdysozoa</taxon>
        <taxon>Arthropoda</taxon>
        <taxon>Chelicerata</taxon>
        <taxon>Arachnida</taxon>
        <taxon>Araneae</taxon>
        <taxon>Araneomorphae</taxon>
        <taxon>Entelegynae</taxon>
        <taxon>Araneoidea</taxon>
        <taxon>Nephilidae</taxon>
        <taxon>Trichonephila</taxon>
        <taxon>Trichonephila inaurata</taxon>
    </lineage>
</organism>
<dbReference type="CDD" id="cd00170">
    <property type="entry name" value="SEC14"/>
    <property type="match status" value="1"/>
</dbReference>
<protein>
    <submittedName>
        <fullName evidence="2">SEC14-like protein 2</fullName>
    </submittedName>
</protein>
<dbReference type="OrthoDB" id="6417478at2759"/>
<dbReference type="SUPFAM" id="SSF46938">
    <property type="entry name" value="CRAL/TRIO N-terminal domain"/>
    <property type="match status" value="1"/>
</dbReference>
<dbReference type="SMART" id="SM01100">
    <property type="entry name" value="CRAL_TRIO_N"/>
    <property type="match status" value="1"/>
</dbReference>
<evidence type="ECO:0000259" key="1">
    <source>
        <dbReference type="PROSITE" id="PS50191"/>
    </source>
</evidence>
<accession>A0A8X6J9M4</accession>
<feature type="domain" description="CRAL-TRIO" evidence="1">
    <location>
        <begin position="86"/>
        <end position="254"/>
    </location>
</feature>
<dbReference type="SMART" id="SM00516">
    <property type="entry name" value="SEC14"/>
    <property type="match status" value="1"/>
</dbReference>
<dbReference type="Pfam" id="PF00650">
    <property type="entry name" value="CRAL_TRIO"/>
    <property type="match status" value="1"/>
</dbReference>